<dbReference type="Proteomes" id="UP001209878">
    <property type="component" value="Unassembled WGS sequence"/>
</dbReference>
<evidence type="ECO:0000313" key="2">
    <source>
        <dbReference type="EMBL" id="KAK2193657.1"/>
    </source>
</evidence>
<feature type="compositionally biased region" description="Pro residues" evidence="1">
    <location>
        <begin position="467"/>
        <end position="479"/>
    </location>
</feature>
<evidence type="ECO:0000256" key="1">
    <source>
        <dbReference type="SAM" id="MobiDB-lite"/>
    </source>
</evidence>
<accession>A0AAD9PF42</accession>
<protein>
    <submittedName>
        <fullName evidence="2">Uncharacterized protein</fullName>
    </submittedName>
</protein>
<organism evidence="2 3">
    <name type="scientific">Ridgeia piscesae</name>
    <name type="common">Tubeworm</name>
    <dbReference type="NCBI Taxonomy" id="27915"/>
    <lineage>
        <taxon>Eukaryota</taxon>
        <taxon>Metazoa</taxon>
        <taxon>Spiralia</taxon>
        <taxon>Lophotrochozoa</taxon>
        <taxon>Annelida</taxon>
        <taxon>Polychaeta</taxon>
        <taxon>Sedentaria</taxon>
        <taxon>Canalipalpata</taxon>
        <taxon>Sabellida</taxon>
        <taxon>Siboglinidae</taxon>
        <taxon>Ridgeia</taxon>
    </lineage>
</organism>
<feature type="compositionally biased region" description="Basic residues" evidence="1">
    <location>
        <begin position="8"/>
        <end position="26"/>
    </location>
</feature>
<feature type="region of interest" description="Disordered" evidence="1">
    <location>
        <begin position="467"/>
        <end position="486"/>
    </location>
</feature>
<name>A0AAD9PF42_RIDPI</name>
<comment type="caution">
    <text evidence="2">The sequence shown here is derived from an EMBL/GenBank/DDBJ whole genome shotgun (WGS) entry which is preliminary data.</text>
</comment>
<sequence>MSPLVGAKSRRRKTRAERNRLRHKAQSKLYKNDTASRPTASHERADFIRHLRKAEEITSYHPIKKSVPEKNSFAITQGRLTRQLGLFNKVKKSEKIIRVPLEMSESVKEKTEQEMKRILDLSNTEVVQPVDLSKIEVSVPNSMGGCTPLGRTPVARIASLRGALSSDTVKRNLLDCMPPPPMEGDTAPQQRSGKPAPTLMDCLSTACEAIHVPSISHDVLTNAKHFLDCNDKAMVSRYTQGVTRPIRSKRNIHACGDHVEMCRSMDYGDTCMLHAHMHDAFGGNCCSQIQVEHNYPSQMEIDLAEGRCVTGTCANVVHYVPAASHTVSRSVPMDGCIHNIDNTQKAVVAQYIHPPGYVCQLPGEFYSTRYHSDDIWLQQHPQMDTMNTQPQRHPQSMDILDYIDHNLESDNAPVSRHANVSLLTSHGDSVYQHANHRKYPPLLHQVPSPDSDDGCTLWFAALPPLPPKPPIGTPSPPEKLYPRRLC</sequence>
<feature type="region of interest" description="Disordered" evidence="1">
    <location>
        <begin position="1"/>
        <end position="43"/>
    </location>
</feature>
<dbReference type="AlphaFoldDB" id="A0AAD9PF42"/>
<keyword evidence="3" id="KW-1185">Reference proteome</keyword>
<dbReference type="EMBL" id="JAODUO010000008">
    <property type="protein sequence ID" value="KAK2193657.1"/>
    <property type="molecule type" value="Genomic_DNA"/>
</dbReference>
<reference evidence="2" key="1">
    <citation type="journal article" date="2023" name="Mol. Biol. Evol.">
        <title>Third-Generation Sequencing Reveals the Adaptive Role of the Epigenome in Three Deep-Sea Polychaetes.</title>
        <authorList>
            <person name="Perez M."/>
            <person name="Aroh O."/>
            <person name="Sun Y."/>
            <person name="Lan Y."/>
            <person name="Juniper S.K."/>
            <person name="Young C.R."/>
            <person name="Angers B."/>
            <person name="Qian P.Y."/>
        </authorList>
    </citation>
    <scope>NUCLEOTIDE SEQUENCE</scope>
    <source>
        <strain evidence="2">R07B-5</strain>
    </source>
</reference>
<gene>
    <name evidence="2" type="ORF">NP493_8g00006</name>
</gene>
<proteinExistence type="predicted"/>
<evidence type="ECO:0000313" key="3">
    <source>
        <dbReference type="Proteomes" id="UP001209878"/>
    </source>
</evidence>